<accession>A0A929PYY6</accession>
<name>A0A929PYY6_9SPHI</name>
<sequence>MDGDVIPIKLSSYYGIRKQTYHNAYAGITQAIWEYYTAPKVRYHLSIFDLGLPFDVNGVTINSSGVILRKVLVEWAELRISNYRTYFVLHQDADHNVQQSFNFLKDWDVTALQSLVMTLKKKLDEATT</sequence>
<dbReference type="RefSeq" id="WP_194114159.1">
    <property type="nucleotide sequence ID" value="NZ_JADFFL010000015.1"/>
</dbReference>
<keyword evidence="2" id="KW-1185">Reference proteome</keyword>
<comment type="caution">
    <text evidence="1">The sequence shown here is derived from an EMBL/GenBank/DDBJ whole genome shotgun (WGS) entry which is preliminary data.</text>
</comment>
<proteinExistence type="predicted"/>
<dbReference type="AlphaFoldDB" id="A0A929PYY6"/>
<evidence type="ECO:0000313" key="1">
    <source>
        <dbReference type="EMBL" id="MBE9664654.1"/>
    </source>
</evidence>
<organism evidence="1 2">
    <name type="scientific">Mucilaginibacter myungsuensis</name>
    <dbReference type="NCBI Taxonomy" id="649104"/>
    <lineage>
        <taxon>Bacteria</taxon>
        <taxon>Pseudomonadati</taxon>
        <taxon>Bacteroidota</taxon>
        <taxon>Sphingobacteriia</taxon>
        <taxon>Sphingobacteriales</taxon>
        <taxon>Sphingobacteriaceae</taxon>
        <taxon>Mucilaginibacter</taxon>
    </lineage>
</organism>
<gene>
    <name evidence="1" type="ORF">IRJ16_22430</name>
</gene>
<dbReference type="Proteomes" id="UP000622475">
    <property type="component" value="Unassembled WGS sequence"/>
</dbReference>
<protein>
    <submittedName>
        <fullName evidence="1">Uncharacterized protein</fullName>
    </submittedName>
</protein>
<reference evidence="1" key="1">
    <citation type="submission" date="2020-10" db="EMBL/GenBank/DDBJ databases">
        <title>Mucilaginibacter mali sp. nov., isolated from rhizosphere soil of apple orchard.</title>
        <authorList>
            <person name="Lee J.-S."/>
            <person name="Kim H.S."/>
            <person name="Kim J.-S."/>
        </authorList>
    </citation>
    <scope>NUCLEOTIDE SEQUENCE</scope>
    <source>
        <strain evidence="1">KCTC 22746</strain>
    </source>
</reference>
<dbReference type="EMBL" id="JADFFL010000015">
    <property type="protein sequence ID" value="MBE9664654.1"/>
    <property type="molecule type" value="Genomic_DNA"/>
</dbReference>
<evidence type="ECO:0000313" key="2">
    <source>
        <dbReference type="Proteomes" id="UP000622475"/>
    </source>
</evidence>